<dbReference type="OrthoDB" id="2071028at2"/>
<dbReference type="AlphaFoldDB" id="A0A1S8TX56"/>
<dbReference type="RefSeq" id="WP_077845576.1">
    <property type="nucleotide sequence ID" value="NZ_LZZM01000015.1"/>
</dbReference>
<dbReference type="PROSITE" id="PS51257">
    <property type="entry name" value="PROKAR_LIPOPROTEIN"/>
    <property type="match status" value="1"/>
</dbReference>
<keyword evidence="2" id="KW-1185">Reference proteome</keyword>
<dbReference type="Pfam" id="PF17117">
    <property type="entry name" value="DUF5104"/>
    <property type="match status" value="1"/>
</dbReference>
<accession>A0A1S8TX56</accession>
<protein>
    <recommendedName>
        <fullName evidence="3">DUF5104 domain-containing protein</fullName>
    </recommendedName>
</protein>
<proteinExistence type="predicted"/>
<evidence type="ECO:0008006" key="3">
    <source>
        <dbReference type="Google" id="ProtNLM"/>
    </source>
</evidence>
<gene>
    <name evidence="1" type="ORF">CLPUN_02610</name>
</gene>
<evidence type="ECO:0000313" key="2">
    <source>
        <dbReference type="Proteomes" id="UP000190890"/>
    </source>
</evidence>
<name>A0A1S8TX56_9CLOT</name>
<organism evidence="1 2">
    <name type="scientific">Clostridium puniceum</name>
    <dbReference type="NCBI Taxonomy" id="29367"/>
    <lineage>
        <taxon>Bacteria</taxon>
        <taxon>Bacillati</taxon>
        <taxon>Bacillota</taxon>
        <taxon>Clostridia</taxon>
        <taxon>Eubacteriales</taxon>
        <taxon>Clostridiaceae</taxon>
        <taxon>Clostridium</taxon>
    </lineage>
</organism>
<dbReference type="STRING" id="29367.CLPUN_02610"/>
<comment type="caution">
    <text evidence="1">The sequence shown here is derived from an EMBL/GenBank/DDBJ whole genome shotgun (WGS) entry which is preliminary data.</text>
</comment>
<dbReference type="Gene3D" id="3.10.450.50">
    <property type="match status" value="1"/>
</dbReference>
<dbReference type="InterPro" id="IPR031344">
    <property type="entry name" value="DUF5104"/>
</dbReference>
<evidence type="ECO:0000313" key="1">
    <source>
        <dbReference type="EMBL" id="OOM82383.1"/>
    </source>
</evidence>
<reference evidence="1 2" key="1">
    <citation type="submission" date="2016-05" db="EMBL/GenBank/DDBJ databases">
        <title>Microbial solvent formation.</title>
        <authorList>
            <person name="Poehlein A."/>
            <person name="Montoya Solano J.D."/>
            <person name="Flitsch S."/>
            <person name="Krabben P."/>
            <person name="Duerre P."/>
            <person name="Daniel R."/>
        </authorList>
    </citation>
    <scope>NUCLEOTIDE SEQUENCE [LARGE SCALE GENOMIC DNA]</scope>
    <source>
        <strain evidence="1 2">DSM 2619</strain>
    </source>
</reference>
<dbReference type="EMBL" id="LZZM01000015">
    <property type="protein sequence ID" value="OOM82383.1"/>
    <property type="molecule type" value="Genomic_DNA"/>
</dbReference>
<sequence>MDTKRLILFIIIIALSLGLLSCSSSKSMLKKRLSDLNASNDNKIADIRFQNIIEALENKDKEALKKMFAPNALKEAKDIDGGIDYIMEFYKGKMKSRDNGTIPSKDLVEDGQKKSELDCEYIVTTDKDTYIVFFIDQIVDTKNPDNVGLYMLQIIKESDEDKEFDWGGDKTKCAGIYRPDATK</sequence>
<dbReference type="Proteomes" id="UP000190890">
    <property type="component" value="Unassembled WGS sequence"/>
</dbReference>